<dbReference type="EMBL" id="JAODUO010002257">
    <property type="protein sequence ID" value="KAK2153777.1"/>
    <property type="molecule type" value="Genomic_DNA"/>
</dbReference>
<evidence type="ECO:0000313" key="1">
    <source>
        <dbReference type="EMBL" id="KAK2153777.1"/>
    </source>
</evidence>
<accession>A0AAD9JIT8</accession>
<comment type="caution">
    <text evidence="1">The sequence shown here is derived from an EMBL/GenBank/DDBJ whole genome shotgun (WGS) entry which is preliminary data.</text>
</comment>
<dbReference type="AlphaFoldDB" id="A0AAD9JIT8"/>
<evidence type="ECO:0000313" key="2">
    <source>
        <dbReference type="Proteomes" id="UP001209878"/>
    </source>
</evidence>
<proteinExistence type="predicted"/>
<gene>
    <name evidence="1" type="ORF">NP493_2263g00002</name>
</gene>
<organism evidence="1 2">
    <name type="scientific">Ridgeia piscesae</name>
    <name type="common">Tubeworm</name>
    <dbReference type="NCBI Taxonomy" id="27915"/>
    <lineage>
        <taxon>Eukaryota</taxon>
        <taxon>Metazoa</taxon>
        <taxon>Spiralia</taxon>
        <taxon>Lophotrochozoa</taxon>
        <taxon>Annelida</taxon>
        <taxon>Polychaeta</taxon>
        <taxon>Sedentaria</taxon>
        <taxon>Canalipalpata</taxon>
        <taxon>Sabellida</taxon>
        <taxon>Siboglinidae</taxon>
        <taxon>Ridgeia</taxon>
    </lineage>
</organism>
<keyword evidence="2" id="KW-1185">Reference proteome</keyword>
<reference evidence="1" key="1">
    <citation type="journal article" date="2023" name="Mol. Biol. Evol.">
        <title>Third-Generation Sequencing Reveals the Adaptive Role of the Epigenome in Three Deep-Sea Polychaetes.</title>
        <authorList>
            <person name="Perez M."/>
            <person name="Aroh O."/>
            <person name="Sun Y."/>
            <person name="Lan Y."/>
            <person name="Juniper S.K."/>
            <person name="Young C.R."/>
            <person name="Angers B."/>
            <person name="Qian P.Y."/>
        </authorList>
    </citation>
    <scope>NUCLEOTIDE SEQUENCE</scope>
    <source>
        <strain evidence="1">R07B-5</strain>
    </source>
</reference>
<name>A0AAD9JIT8_RIDPI</name>
<dbReference type="Proteomes" id="UP001209878">
    <property type="component" value="Unassembled WGS sequence"/>
</dbReference>
<protein>
    <submittedName>
        <fullName evidence="1">Uncharacterized protein</fullName>
    </submittedName>
</protein>
<sequence>MAENLNEYFSSVFTREDISILLVLETKFEGREFDYLGQLIVIPTMVAMKVRDMKDNKSPGGMGFLPNYYWKL</sequence>